<organism evidence="6 7">
    <name type="scientific">Tsukamurella paurometabola</name>
    <name type="common">Corynebacterium paurometabolum</name>
    <dbReference type="NCBI Taxonomy" id="2061"/>
    <lineage>
        <taxon>Bacteria</taxon>
        <taxon>Bacillati</taxon>
        <taxon>Actinomycetota</taxon>
        <taxon>Actinomycetes</taxon>
        <taxon>Mycobacteriales</taxon>
        <taxon>Tsukamurellaceae</taxon>
        <taxon>Tsukamurella</taxon>
    </lineage>
</organism>
<feature type="domain" description="HTH tetR-type" evidence="5">
    <location>
        <begin position="6"/>
        <end position="66"/>
    </location>
</feature>
<dbReference type="PRINTS" id="PR00455">
    <property type="entry name" value="HTHTETR"/>
</dbReference>
<proteinExistence type="predicted"/>
<keyword evidence="1" id="KW-0805">Transcription regulation</keyword>
<protein>
    <submittedName>
        <fullName evidence="6">A-factor-binding protein</fullName>
    </submittedName>
</protein>
<sequence length="209" mass="21833">MQERAARTRESLLDAAAEIVDARGYDGAALTDVLARAGVTKGAMYHHFPSKAALVGALVEEQFAPALADPSVPGMPVLHAAEVTFQALAASVDDVRFRAALGVVIDRPHPDLAPWARPVADWSHAFAGLFAAARDAGDLAADVDVTAEAEAIVAMTIGAFCVARAVGEPARALAVATTAWGMVVDRAVATDRRAAHRRALSDLVGAYQR</sequence>
<dbReference type="SUPFAM" id="SSF48498">
    <property type="entry name" value="Tetracyclin repressor-like, C-terminal domain"/>
    <property type="match status" value="1"/>
</dbReference>
<feature type="DNA-binding region" description="H-T-H motif" evidence="4">
    <location>
        <begin position="29"/>
        <end position="48"/>
    </location>
</feature>
<evidence type="ECO:0000313" key="7">
    <source>
        <dbReference type="Proteomes" id="UP000271626"/>
    </source>
</evidence>
<evidence type="ECO:0000256" key="2">
    <source>
        <dbReference type="ARBA" id="ARBA00023125"/>
    </source>
</evidence>
<dbReference type="SUPFAM" id="SSF46689">
    <property type="entry name" value="Homeodomain-like"/>
    <property type="match status" value="1"/>
</dbReference>
<gene>
    <name evidence="6" type="primary">arpA</name>
    <name evidence="6" type="ORF">NCTC10741_03659</name>
</gene>
<evidence type="ECO:0000313" key="6">
    <source>
        <dbReference type="EMBL" id="VDR40501.1"/>
    </source>
</evidence>
<reference evidence="6 7" key="1">
    <citation type="submission" date="2018-12" db="EMBL/GenBank/DDBJ databases">
        <authorList>
            <consortium name="Pathogen Informatics"/>
        </authorList>
    </citation>
    <scope>NUCLEOTIDE SEQUENCE [LARGE SCALE GENOMIC DNA]</scope>
    <source>
        <strain evidence="6 7">NCTC10741</strain>
    </source>
</reference>
<keyword evidence="3" id="KW-0804">Transcription</keyword>
<name>A0A3P8L911_TSUPA</name>
<dbReference type="GO" id="GO:0000976">
    <property type="term" value="F:transcription cis-regulatory region binding"/>
    <property type="evidence" value="ECO:0007669"/>
    <property type="project" value="TreeGrafter"/>
</dbReference>
<dbReference type="PROSITE" id="PS50977">
    <property type="entry name" value="HTH_TETR_2"/>
    <property type="match status" value="1"/>
</dbReference>
<dbReference type="PANTHER" id="PTHR30055">
    <property type="entry name" value="HTH-TYPE TRANSCRIPTIONAL REGULATOR RUTR"/>
    <property type="match status" value="1"/>
</dbReference>
<dbReference type="PANTHER" id="PTHR30055:SF234">
    <property type="entry name" value="HTH-TYPE TRANSCRIPTIONAL REGULATOR BETI"/>
    <property type="match status" value="1"/>
</dbReference>
<dbReference type="Gene3D" id="1.10.357.10">
    <property type="entry name" value="Tetracycline Repressor, domain 2"/>
    <property type="match status" value="1"/>
</dbReference>
<dbReference type="InterPro" id="IPR036271">
    <property type="entry name" value="Tet_transcr_reg_TetR-rel_C_sf"/>
</dbReference>
<evidence type="ECO:0000256" key="3">
    <source>
        <dbReference type="ARBA" id="ARBA00023163"/>
    </source>
</evidence>
<dbReference type="Proteomes" id="UP000271626">
    <property type="component" value="Chromosome"/>
</dbReference>
<dbReference type="GO" id="GO:0003700">
    <property type="term" value="F:DNA-binding transcription factor activity"/>
    <property type="evidence" value="ECO:0007669"/>
    <property type="project" value="TreeGrafter"/>
</dbReference>
<dbReference type="Pfam" id="PF00440">
    <property type="entry name" value="TetR_N"/>
    <property type="match status" value="1"/>
</dbReference>
<dbReference type="AlphaFoldDB" id="A0A3P8L911"/>
<evidence type="ECO:0000256" key="4">
    <source>
        <dbReference type="PROSITE-ProRule" id="PRU00335"/>
    </source>
</evidence>
<evidence type="ECO:0000259" key="5">
    <source>
        <dbReference type="PROSITE" id="PS50977"/>
    </source>
</evidence>
<dbReference type="EMBL" id="LR131273">
    <property type="protein sequence ID" value="VDR40501.1"/>
    <property type="molecule type" value="Genomic_DNA"/>
</dbReference>
<dbReference type="InterPro" id="IPR001647">
    <property type="entry name" value="HTH_TetR"/>
</dbReference>
<keyword evidence="2 4" id="KW-0238">DNA-binding</keyword>
<dbReference type="InterPro" id="IPR050109">
    <property type="entry name" value="HTH-type_TetR-like_transc_reg"/>
</dbReference>
<dbReference type="RefSeq" id="WP_197715922.1">
    <property type="nucleotide sequence ID" value="NZ_CP085954.1"/>
</dbReference>
<accession>A0A3P8L911</accession>
<dbReference type="InterPro" id="IPR009057">
    <property type="entry name" value="Homeodomain-like_sf"/>
</dbReference>
<evidence type="ECO:0000256" key="1">
    <source>
        <dbReference type="ARBA" id="ARBA00023015"/>
    </source>
</evidence>